<comment type="caution">
    <text evidence="2">The sequence shown here is derived from an EMBL/GenBank/DDBJ whole genome shotgun (WGS) entry which is preliminary data.</text>
</comment>
<dbReference type="SUPFAM" id="SSF56219">
    <property type="entry name" value="DNase I-like"/>
    <property type="match status" value="1"/>
</dbReference>
<keyword evidence="3" id="KW-1185">Reference proteome</keyword>
<dbReference type="GO" id="GO:0016020">
    <property type="term" value="C:membrane"/>
    <property type="evidence" value="ECO:0007669"/>
    <property type="project" value="GOC"/>
</dbReference>
<dbReference type="InterPro" id="IPR005135">
    <property type="entry name" value="Endo/exonuclease/phosphatase"/>
</dbReference>
<accession>A0A5C5XFY9</accession>
<dbReference type="Proteomes" id="UP000316095">
    <property type="component" value="Unassembled WGS sequence"/>
</dbReference>
<dbReference type="GO" id="GO:0006506">
    <property type="term" value="P:GPI anchor biosynthetic process"/>
    <property type="evidence" value="ECO:0007669"/>
    <property type="project" value="TreeGrafter"/>
</dbReference>
<dbReference type="RefSeq" id="WP_146503127.1">
    <property type="nucleotide sequence ID" value="NZ_SJPG01000001.1"/>
</dbReference>
<proteinExistence type="predicted"/>
<evidence type="ECO:0000313" key="3">
    <source>
        <dbReference type="Proteomes" id="UP000316095"/>
    </source>
</evidence>
<evidence type="ECO:0000259" key="1">
    <source>
        <dbReference type="Pfam" id="PF03372"/>
    </source>
</evidence>
<dbReference type="PANTHER" id="PTHR14859">
    <property type="entry name" value="CALCOFLUOR WHITE HYPERSENSITIVE PROTEIN PRECURSOR"/>
    <property type="match status" value="1"/>
</dbReference>
<evidence type="ECO:0000313" key="2">
    <source>
        <dbReference type="EMBL" id="TWT61095.1"/>
    </source>
</evidence>
<reference evidence="2 3" key="1">
    <citation type="submission" date="2019-02" db="EMBL/GenBank/DDBJ databases">
        <title>Deep-cultivation of Planctomycetes and their phenomic and genomic characterization uncovers novel biology.</title>
        <authorList>
            <person name="Wiegand S."/>
            <person name="Jogler M."/>
            <person name="Boedeker C."/>
            <person name="Pinto D."/>
            <person name="Vollmers J."/>
            <person name="Rivas-Marin E."/>
            <person name="Kohn T."/>
            <person name="Peeters S.H."/>
            <person name="Heuer A."/>
            <person name="Rast P."/>
            <person name="Oberbeckmann S."/>
            <person name="Bunk B."/>
            <person name="Jeske O."/>
            <person name="Meyerdierks A."/>
            <person name="Storesund J.E."/>
            <person name="Kallscheuer N."/>
            <person name="Luecker S."/>
            <person name="Lage O.M."/>
            <person name="Pohl T."/>
            <person name="Merkel B.J."/>
            <person name="Hornburger P."/>
            <person name="Mueller R.-W."/>
            <person name="Bruemmer F."/>
            <person name="Labrenz M."/>
            <person name="Spormann A.M."/>
            <person name="Op Den Camp H."/>
            <person name="Overmann J."/>
            <person name="Amann R."/>
            <person name="Jetten M.S.M."/>
            <person name="Mascher T."/>
            <person name="Medema M.H."/>
            <person name="Devos D.P."/>
            <person name="Kaster A.-K."/>
            <person name="Ovreas L."/>
            <person name="Rohde M."/>
            <person name="Galperin M.Y."/>
            <person name="Jogler C."/>
        </authorList>
    </citation>
    <scope>NUCLEOTIDE SEQUENCE [LARGE SCALE GENOMIC DNA]</scope>
    <source>
        <strain evidence="2 3">Pan54</strain>
    </source>
</reference>
<organism evidence="2 3">
    <name type="scientific">Rubinisphaera italica</name>
    <dbReference type="NCBI Taxonomy" id="2527969"/>
    <lineage>
        <taxon>Bacteria</taxon>
        <taxon>Pseudomonadati</taxon>
        <taxon>Planctomycetota</taxon>
        <taxon>Planctomycetia</taxon>
        <taxon>Planctomycetales</taxon>
        <taxon>Planctomycetaceae</taxon>
        <taxon>Rubinisphaera</taxon>
    </lineage>
</organism>
<dbReference type="OrthoDB" id="155529at2"/>
<dbReference type="Pfam" id="PF03372">
    <property type="entry name" value="Exo_endo_phos"/>
    <property type="match status" value="1"/>
</dbReference>
<protein>
    <recommendedName>
        <fullName evidence="1">Endonuclease/exonuclease/phosphatase domain-containing protein</fullName>
    </recommendedName>
</protein>
<name>A0A5C5XFY9_9PLAN</name>
<dbReference type="EMBL" id="SJPG01000001">
    <property type="protein sequence ID" value="TWT61095.1"/>
    <property type="molecule type" value="Genomic_DNA"/>
</dbReference>
<sequence length="242" mass="28292">MRLMSYNIQKGYGGRDQRYNLQRTIDVIEHENPDIICLQEVDHNMNRTRFHNQPTIFKEHFGYAGYDFQWNHKIKTGGYGNLILSRFPLRVVEHVCLKLNHRKKRGAQVAVVVTPEGPLLLIGWHLGLAEKQRHAQVEHFFQQAVYQDNAQLPTIIVGDYNDWRDTLARGPFERQGFRQITKPIRKFRSFPAYLPMGALDKAFVKGKLYVNEARLVKRKLTKAASDHLPLVIDFHLKKFDEV</sequence>
<gene>
    <name evidence="2" type="ORF">Pan54_18290</name>
</gene>
<feature type="domain" description="Endonuclease/exonuclease/phosphatase" evidence="1">
    <location>
        <begin position="4"/>
        <end position="227"/>
    </location>
</feature>
<dbReference type="PANTHER" id="PTHR14859:SF1">
    <property type="entry name" value="PGAP2-INTERACTING PROTEIN"/>
    <property type="match status" value="1"/>
</dbReference>
<dbReference type="GO" id="GO:0003824">
    <property type="term" value="F:catalytic activity"/>
    <property type="evidence" value="ECO:0007669"/>
    <property type="project" value="InterPro"/>
</dbReference>
<dbReference type="Gene3D" id="3.60.10.10">
    <property type="entry name" value="Endonuclease/exonuclease/phosphatase"/>
    <property type="match status" value="1"/>
</dbReference>
<dbReference type="AlphaFoldDB" id="A0A5C5XFY9"/>
<dbReference type="InterPro" id="IPR036691">
    <property type="entry name" value="Endo/exonu/phosph_ase_sf"/>
</dbReference>
<dbReference type="InterPro" id="IPR051916">
    <property type="entry name" value="GPI-anchor_lipid_remodeler"/>
</dbReference>